<dbReference type="KEGG" id="bdr:105233569"/>
<feature type="compositionally biased region" description="Pro residues" evidence="1">
    <location>
        <begin position="110"/>
        <end position="130"/>
    </location>
</feature>
<reference evidence="5" key="2">
    <citation type="submission" date="2025-04" db="UniProtKB">
        <authorList>
            <consortium name="RefSeq"/>
        </authorList>
    </citation>
    <scope>IDENTIFICATION</scope>
    <source>
        <strain evidence="5">Punador</strain>
    </source>
</reference>
<reference evidence="4" key="3">
    <citation type="submission" date="2025-05" db="UniProtKB">
        <authorList>
            <consortium name="RefSeq"/>
        </authorList>
    </citation>
    <scope>NUCLEOTIDE SEQUENCE [LARGE SCALE GENOMIC DNA]</scope>
</reference>
<dbReference type="EMBL" id="GAKP01002890">
    <property type="protein sequence ID" value="JAC56062.1"/>
    <property type="molecule type" value="Transcribed_RNA"/>
</dbReference>
<sequence>MKEKMRRNFWISSEIECMLNLLREVYRIQGTTATTNYTFIQIANKMRKKGFPNKSATQIRRKWFQMKSAYLCYKRGNVERLLLIPEKFRPIIAQFVDKEIKPNYRELSPSPEPAPAPQPTPSPPPAPEPVQTPIMTYSRMRDTSNARSGAKSVNSELIYDDFFSEIKQTHKIINSTFSNMQKILMDFEHECQAQRDAKLIAFINSMKYDF</sequence>
<evidence type="ECO:0000256" key="1">
    <source>
        <dbReference type="SAM" id="MobiDB-lite"/>
    </source>
</evidence>
<dbReference type="OrthoDB" id="7951178at2759"/>
<feature type="region of interest" description="Disordered" evidence="1">
    <location>
        <begin position="104"/>
        <end position="132"/>
    </location>
</feature>
<proteinExistence type="predicted"/>
<reference evidence="3" key="1">
    <citation type="journal article" date="2014" name="BMC Genomics">
        <title>Characterizing the developmental transcriptome of the oriental fruit fly, Bactrocera dorsalis (Diptera: Tephritidae) through comparative genomic analysis with Drosophila melanogaster utilizing modENCODE datasets.</title>
        <authorList>
            <person name="Geib S.M."/>
            <person name="Calla B."/>
            <person name="Hall B."/>
            <person name="Hou S."/>
            <person name="Manoukis N.C."/>
        </authorList>
    </citation>
    <scope>NUCLEOTIDE SEQUENCE</scope>
    <source>
        <strain evidence="3">Punador</strain>
    </source>
</reference>
<feature type="domain" description="Myb/SANT-like DNA-binding" evidence="2">
    <location>
        <begin position="7"/>
        <end position="78"/>
    </location>
</feature>
<dbReference type="InterPro" id="IPR044822">
    <property type="entry name" value="Myb_DNA-bind_4"/>
</dbReference>
<gene>
    <name evidence="5" type="primary">LOC105233569</name>
</gene>
<organism evidence="3">
    <name type="scientific">Bactrocera dorsalis</name>
    <name type="common">Oriental fruit fly</name>
    <name type="synonym">Dacus dorsalis</name>
    <dbReference type="NCBI Taxonomy" id="27457"/>
    <lineage>
        <taxon>Eukaryota</taxon>
        <taxon>Metazoa</taxon>
        <taxon>Ecdysozoa</taxon>
        <taxon>Arthropoda</taxon>
        <taxon>Hexapoda</taxon>
        <taxon>Insecta</taxon>
        <taxon>Pterygota</taxon>
        <taxon>Neoptera</taxon>
        <taxon>Endopterygota</taxon>
        <taxon>Diptera</taxon>
        <taxon>Brachycera</taxon>
        <taxon>Muscomorpha</taxon>
        <taxon>Tephritoidea</taxon>
        <taxon>Tephritidae</taxon>
        <taxon>Bactrocera</taxon>
        <taxon>Bactrocera</taxon>
    </lineage>
</organism>
<accession>A0A034WP03</accession>
<name>A0A034WP03_BACDO</name>
<protein>
    <submittedName>
        <fullName evidence="5">Uncharacterized protein LOC105233569</fullName>
    </submittedName>
</protein>
<dbReference type="AlphaFoldDB" id="A0A034WP03"/>
<dbReference type="GeneID" id="105233569"/>
<evidence type="ECO:0000313" key="4">
    <source>
        <dbReference type="Proteomes" id="UP001652620"/>
    </source>
</evidence>
<dbReference type="Gene3D" id="1.10.10.60">
    <property type="entry name" value="Homeodomain-like"/>
    <property type="match status" value="1"/>
</dbReference>
<evidence type="ECO:0000259" key="2">
    <source>
        <dbReference type="Pfam" id="PF13837"/>
    </source>
</evidence>
<evidence type="ECO:0000313" key="3">
    <source>
        <dbReference type="EMBL" id="JAC56062.1"/>
    </source>
</evidence>
<keyword evidence="4" id="KW-1185">Reference proteome</keyword>
<dbReference type="Pfam" id="PF13837">
    <property type="entry name" value="Myb_DNA-bind_4"/>
    <property type="match status" value="1"/>
</dbReference>
<dbReference type="RefSeq" id="XP_011213985.1">
    <property type="nucleotide sequence ID" value="XM_011215683.3"/>
</dbReference>
<dbReference type="Proteomes" id="UP001652620">
    <property type="component" value="Chromosome 1"/>
</dbReference>
<evidence type="ECO:0000313" key="5">
    <source>
        <dbReference type="RefSeq" id="XP_011213985.1"/>
    </source>
</evidence>